<evidence type="ECO:0000256" key="1">
    <source>
        <dbReference type="ARBA" id="ARBA00008314"/>
    </source>
</evidence>
<protein>
    <recommendedName>
        <fullName evidence="10">Unconventional myosin-Ia</fullName>
    </recommendedName>
    <alternativeName>
        <fullName evidence="11">Brush border myosin I</fullName>
    </alternativeName>
    <alternativeName>
        <fullName evidence="12">Myosin I heavy chain</fullName>
    </alternativeName>
</protein>
<dbReference type="PRINTS" id="PR00193">
    <property type="entry name" value="MYOSINHEAVY"/>
</dbReference>
<dbReference type="AlphaFoldDB" id="A0A8C3WHE7"/>
<dbReference type="GO" id="GO:0016324">
    <property type="term" value="C:apical plasma membrane"/>
    <property type="evidence" value="ECO:0007669"/>
    <property type="project" value="Ensembl"/>
</dbReference>
<dbReference type="Proteomes" id="UP000694540">
    <property type="component" value="Unplaced"/>
</dbReference>
<dbReference type="GO" id="GO:0007015">
    <property type="term" value="P:actin filament organization"/>
    <property type="evidence" value="ECO:0007669"/>
    <property type="project" value="TreeGrafter"/>
</dbReference>
<evidence type="ECO:0000256" key="4">
    <source>
        <dbReference type="ARBA" id="ARBA00022741"/>
    </source>
</evidence>
<accession>A0A8C3WHE7</accession>
<keyword evidence="4 14" id="KW-0547">Nucleotide-binding</keyword>
<gene>
    <name evidence="17" type="primary">MYO1A</name>
</gene>
<dbReference type="InterPro" id="IPR001609">
    <property type="entry name" value="Myosin_head_motor_dom-like"/>
</dbReference>
<dbReference type="InterPro" id="IPR036961">
    <property type="entry name" value="Kinesin_motor_dom_sf"/>
</dbReference>
<evidence type="ECO:0000256" key="11">
    <source>
        <dbReference type="ARBA" id="ARBA00041221"/>
    </source>
</evidence>
<dbReference type="GO" id="GO:0051015">
    <property type="term" value="F:actin filament binding"/>
    <property type="evidence" value="ECO:0007669"/>
    <property type="project" value="Ensembl"/>
</dbReference>
<dbReference type="Ensembl" id="ENSCWAT00000015363.1">
    <property type="protein sequence ID" value="ENSCWAP00000014160.1"/>
    <property type="gene ID" value="ENSCWAG00000010840.1"/>
</dbReference>
<dbReference type="GO" id="GO:0000146">
    <property type="term" value="F:microfilament motor activity"/>
    <property type="evidence" value="ECO:0007669"/>
    <property type="project" value="TreeGrafter"/>
</dbReference>
<evidence type="ECO:0000256" key="6">
    <source>
        <dbReference type="ARBA" id="ARBA00022860"/>
    </source>
</evidence>
<dbReference type="PANTHER" id="PTHR13140">
    <property type="entry name" value="MYOSIN"/>
    <property type="match status" value="1"/>
</dbReference>
<dbReference type="Gene3D" id="1.20.58.530">
    <property type="match status" value="1"/>
</dbReference>
<keyword evidence="5 14" id="KW-0067">ATP-binding</keyword>
<dbReference type="GeneTree" id="ENSGT00940000160660"/>
<evidence type="ECO:0000256" key="5">
    <source>
        <dbReference type="ARBA" id="ARBA00022840"/>
    </source>
</evidence>
<feature type="region of interest" description="Actin-binding" evidence="14">
    <location>
        <begin position="571"/>
        <end position="593"/>
    </location>
</feature>
<dbReference type="GO" id="GO:0016328">
    <property type="term" value="C:lateral plasma membrane"/>
    <property type="evidence" value="ECO:0007669"/>
    <property type="project" value="Ensembl"/>
</dbReference>
<evidence type="ECO:0000256" key="14">
    <source>
        <dbReference type="PROSITE-ProRule" id="PRU00782"/>
    </source>
</evidence>
<dbReference type="FunFam" id="1.20.120.720:FF:000004">
    <property type="entry name" value="unconventional myosin-Ib isoform X1"/>
    <property type="match status" value="1"/>
</dbReference>
<dbReference type="CDD" id="cd23767">
    <property type="entry name" value="IQCD"/>
    <property type="match status" value="1"/>
</dbReference>
<comment type="similarity">
    <text evidence="1 14">Belongs to the TRAFAC class myosin-kinesin ATPase superfamily. Myosin family.</text>
</comment>
<dbReference type="GO" id="GO:0016323">
    <property type="term" value="C:basolateral plasma membrane"/>
    <property type="evidence" value="ECO:0007669"/>
    <property type="project" value="Ensembl"/>
</dbReference>
<dbReference type="GO" id="GO:0030033">
    <property type="term" value="P:microvillus assembly"/>
    <property type="evidence" value="ECO:0007669"/>
    <property type="project" value="Ensembl"/>
</dbReference>
<dbReference type="InterPro" id="IPR010926">
    <property type="entry name" value="Myosin_TH1"/>
</dbReference>
<evidence type="ECO:0000256" key="2">
    <source>
        <dbReference type="ARBA" id="ARBA00022553"/>
    </source>
</evidence>
<evidence type="ECO:0000256" key="10">
    <source>
        <dbReference type="ARBA" id="ARBA00039640"/>
    </source>
</evidence>
<dbReference type="InterPro" id="IPR000048">
    <property type="entry name" value="IQ_motif_EF-hand-BS"/>
</dbReference>
<proteinExistence type="inferred from homology"/>
<dbReference type="Gene3D" id="1.20.120.720">
    <property type="entry name" value="Myosin VI head, motor domain, U50 subdomain"/>
    <property type="match status" value="1"/>
</dbReference>
<evidence type="ECO:0000256" key="13">
    <source>
        <dbReference type="ARBA" id="ARBA00057482"/>
    </source>
</evidence>
<organism evidence="17 18">
    <name type="scientific">Catagonus wagneri</name>
    <name type="common">Chacoan peccary</name>
    <dbReference type="NCBI Taxonomy" id="51154"/>
    <lineage>
        <taxon>Eukaryota</taxon>
        <taxon>Metazoa</taxon>
        <taxon>Chordata</taxon>
        <taxon>Craniata</taxon>
        <taxon>Vertebrata</taxon>
        <taxon>Euteleostomi</taxon>
        <taxon>Mammalia</taxon>
        <taxon>Eutheria</taxon>
        <taxon>Laurasiatheria</taxon>
        <taxon>Artiodactyla</taxon>
        <taxon>Suina</taxon>
        <taxon>Tayassuidae</taxon>
        <taxon>Catagonus</taxon>
    </lineage>
</organism>
<dbReference type="SUPFAM" id="SSF52540">
    <property type="entry name" value="P-loop containing nucleoside triphosphate hydrolases"/>
    <property type="match status" value="1"/>
</dbReference>
<dbReference type="FunFam" id="1.10.10.820:FF:000001">
    <property type="entry name" value="Myosin heavy chain"/>
    <property type="match status" value="1"/>
</dbReference>
<feature type="binding site" evidence="14">
    <location>
        <begin position="101"/>
        <end position="108"/>
    </location>
    <ligand>
        <name>ATP</name>
        <dbReference type="ChEBI" id="CHEBI:30616"/>
    </ligand>
</feature>
<reference evidence="17" key="1">
    <citation type="submission" date="2025-08" db="UniProtKB">
        <authorList>
            <consortium name="Ensembl"/>
        </authorList>
    </citation>
    <scope>IDENTIFICATION</scope>
</reference>
<keyword evidence="9 14" id="KW-0009">Actin-binding</keyword>
<name>A0A8C3WHE7_9CETA</name>
<dbReference type="Gene3D" id="1.20.5.190">
    <property type="match status" value="1"/>
</dbReference>
<dbReference type="Gene3D" id="3.40.850.10">
    <property type="entry name" value="Kinesin motor domain"/>
    <property type="match status" value="1"/>
</dbReference>
<dbReference type="PROSITE" id="PS51757">
    <property type="entry name" value="TH1"/>
    <property type="match status" value="1"/>
</dbReference>
<dbReference type="PROSITE" id="PS51456">
    <property type="entry name" value="MYOSIN_MOTOR"/>
    <property type="match status" value="1"/>
</dbReference>
<dbReference type="GO" id="GO:0006897">
    <property type="term" value="P:endocytosis"/>
    <property type="evidence" value="ECO:0007669"/>
    <property type="project" value="TreeGrafter"/>
</dbReference>
<dbReference type="FunFam" id="1.20.5.190:FF:000043">
    <property type="entry name" value="unconventional myosin-Ia isoform X1"/>
    <property type="match status" value="1"/>
</dbReference>
<evidence type="ECO:0000256" key="12">
    <source>
        <dbReference type="ARBA" id="ARBA00041380"/>
    </source>
</evidence>
<dbReference type="FunFam" id="1.20.58.530:FF:000004">
    <property type="entry name" value="Unconventional myosin ID"/>
    <property type="match status" value="1"/>
</dbReference>
<dbReference type="GO" id="GO:0044853">
    <property type="term" value="C:plasma membrane raft"/>
    <property type="evidence" value="ECO:0007669"/>
    <property type="project" value="Ensembl"/>
</dbReference>
<dbReference type="Pfam" id="PF00063">
    <property type="entry name" value="Myosin_head"/>
    <property type="match status" value="1"/>
</dbReference>
<dbReference type="SMART" id="SM00015">
    <property type="entry name" value="IQ"/>
    <property type="match status" value="3"/>
</dbReference>
<dbReference type="GO" id="GO:0007605">
    <property type="term" value="P:sensory perception of sound"/>
    <property type="evidence" value="ECO:0007669"/>
    <property type="project" value="Ensembl"/>
</dbReference>
<dbReference type="GO" id="GO:0051648">
    <property type="term" value="P:vesicle localization"/>
    <property type="evidence" value="ECO:0007669"/>
    <property type="project" value="Ensembl"/>
</dbReference>
<evidence type="ECO:0000259" key="16">
    <source>
        <dbReference type="PROSITE" id="PS51757"/>
    </source>
</evidence>
<dbReference type="SMART" id="SM00242">
    <property type="entry name" value="MYSc"/>
    <property type="match status" value="1"/>
</dbReference>
<dbReference type="InterPro" id="IPR027417">
    <property type="entry name" value="P-loop_NTPase"/>
</dbReference>
<reference evidence="17" key="2">
    <citation type="submission" date="2025-09" db="UniProtKB">
        <authorList>
            <consortium name="Ensembl"/>
        </authorList>
    </citation>
    <scope>IDENTIFICATION</scope>
</reference>
<dbReference type="GO" id="GO:0031941">
    <property type="term" value="C:filamentous actin"/>
    <property type="evidence" value="ECO:0007669"/>
    <property type="project" value="Ensembl"/>
</dbReference>
<dbReference type="Pfam" id="PF00612">
    <property type="entry name" value="IQ"/>
    <property type="match status" value="2"/>
</dbReference>
<evidence type="ECO:0000313" key="18">
    <source>
        <dbReference type="Proteomes" id="UP000694540"/>
    </source>
</evidence>
<keyword evidence="7 14" id="KW-0518">Myosin</keyword>
<dbReference type="GO" id="GO:0005524">
    <property type="term" value="F:ATP binding"/>
    <property type="evidence" value="ECO:0007669"/>
    <property type="project" value="UniProtKB-UniRule"/>
</dbReference>
<dbReference type="PANTHER" id="PTHR13140:SF291">
    <property type="entry name" value="UNCONVENTIONAL MYOSIN-IA"/>
    <property type="match status" value="1"/>
</dbReference>
<keyword evidence="6" id="KW-0112">Calmodulin-binding</keyword>
<comment type="function">
    <text evidence="13">Involved in directing the movement of organelles along actin filaments.</text>
</comment>
<dbReference type="GO" id="GO:0030864">
    <property type="term" value="C:cortical actin cytoskeleton"/>
    <property type="evidence" value="ECO:0007669"/>
    <property type="project" value="Ensembl"/>
</dbReference>
<dbReference type="Pfam" id="PF06017">
    <property type="entry name" value="Myosin_TH1"/>
    <property type="match status" value="1"/>
</dbReference>
<dbReference type="InterPro" id="IPR036072">
    <property type="entry name" value="MYSc_Myo1"/>
</dbReference>
<dbReference type="Gene3D" id="6.20.240.20">
    <property type="match status" value="1"/>
</dbReference>
<sequence length="1043" mass="118659">MTLMECSVGVEDLVLLEPLEEESLLKNLQLRHEKKEIYTYIGNVLVSVNPYQQLPIYGPDFIDKYRDYTFYELKPHIYALANVAYLSLRDQDRDQCILITGESGAGKTEASKLVMSYVAAVCGKGEQVNSVREQLLQSNPVLEAFGNAKTIRNNNSSRFGKYMDIEFDFKGAPLGGVITNYLLEKSRVVKQLEGERNFHIFYQILAGADGQLLKALKLERDTSGYAYLNPEASRVDGMDDASNFKALQSAMTVIGFSEEEIRQVLEVAALVLKLGNVELADEFQASGVPASGIRDGRGVQEIGEMAGLDSGELERALCSRTMETAKEKVVTALNVTQAQYARDALAKNIYSRLFNWIVNRINESIKVDTGEKKKVMGVLDIYGFEILEDNSFEQFVINYCNEKLQQVFIEMTLKEEQEEYKREGIPWTKVDYFDNSIICNLIEHNQRGILAMLDEECLRPGVVSDSTFLAKLNQLFSKHRHYESKVTQNAQHQYDHSMGLSCFRICHYAGKVTYSVNSFIDKNNDLLFRDLSQAMWKARHSLLRSLFPEGDPKQASLKRPPTAGAQFKNSVAILMKNLYSKNPNYIRCIKPNEHQQRGQFSSELVADQVRYLGLLENVRVRRAGYAYRQGYAPFLERYRLLSRSTWPHWNGGDREGVEKFLGELNLSSEELAFGKTKIFIRSPKTLFYLEEQRRLRLHQLAMLIQKMYRGWRCRTHYQLMRKSQILISAWFRGNMQKKRYGKIKASTLLIQAFVRGWKARKNYRKYFRSGAALTLSNFIYKSMVWKFLMGLKNDLPSTNVLDKKWPATPYKYFSTANHELQKLFHQWKCKKYRDQLSPQQVEVLREKLCASQLFKGKKASYPQSVPVPFRGDYIGLQRNPKLQKLKGGEEGPVLVAETVMKVNRGNGKTSSRILLLTKGHVIIADTKNSQAKTVIGLDNVAGVSVTSFKDGLFSLHLSEISSVGSKGDFLLVSEHVVELLTKMYRAVLDATQRQLPITVTEEFSVKFKEGSVAVKVIQGSQGGGNSKLSCKKKGSHSLEVTVK</sequence>
<keyword evidence="18" id="KW-1185">Reference proteome</keyword>
<evidence type="ECO:0000256" key="7">
    <source>
        <dbReference type="ARBA" id="ARBA00023123"/>
    </source>
</evidence>
<dbReference type="PROSITE" id="PS50096">
    <property type="entry name" value="IQ"/>
    <property type="match status" value="3"/>
</dbReference>
<dbReference type="GO" id="GO:0005903">
    <property type="term" value="C:brush border"/>
    <property type="evidence" value="ECO:0007669"/>
    <property type="project" value="Ensembl"/>
</dbReference>
<dbReference type="GO" id="GO:0005516">
    <property type="term" value="F:calmodulin binding"/>
    <property type="evidence" value="ECO:0007669"/>
    <property type="project" value="UniProtKB-KW"/>
</dbReference>
<dbReference type="Gene3D" id="1.10.10.820">
    <property type="match status" value="1"/>
</dbReference>
<evidence type="ECO:0000256" key="9">
    <source>
        <dbReference type="ARBA" id="ARBA00023203"/>
    </source>
</evidence>
<dbReference type="GO" id="GO:0005902">
    <property type="term" value="C:microvillus"/>
    <property type="evidence" value="ECO:0007669"/>
    <property type="project" value="Ensembl"/>
</dbReference>
<feature type="domain" description="Myosin motor" evidence="15">
    <location>
        <begin position="8"/>
        <end position="694"/>
    </location>
</feature>
<evidence type="ECO:0000259" key="15">
    <source>
        <dbReference type="PROSITE" id="PS51456"/>
    </source>
</evidence>
<keyword evidence="2" id="KW-0597">Phosphoprotein</keyword>
<dbReference type="GO" id="GO:0030048">
    <property type="term" value="P:actin filament-based movement"/>
    <property type="evidence" value="ECO:0007669"/>
    <property type="project" value="TreeGrafter"/>
</dbReference>
<dbReference type="CDD" id="cd01378">
    <property type="entry name" value="MYSc_Myo1"/>
    <property type="match status" value="1"/>
</dbReference>
<evidence type="ECO:0000313" key="17">
    <source>
        <dbReference type="Ensembl" id="ENSCWAP00000014160.1"/>
    </source>
</evidence>
<keyword evidence="8 14" id="KW-0505">Motor protein</keyword>
<feature type="domain" description="TH1" evidence="16">
    <location>
        <begin position="858"/>
        <end position="1042"/>
    </location>
</feature>
<evidence type="ECO:0000256" key="3">
    <source>
        <dbReference type="ARBA" id="ARBA00022737"/>
    </source>
</evidence>
<dbReference type="GO" id="GO:0016459">
    <property type="term" value="C:myosin complex"/>
    <property type="evidence" value="ECO:0007669"/>
    <property type="project" value="UniProtKB-KW"/>
</dbReference>
<evidence type="ECO:0000256" key="8">
    <source>
        <dbReference type="ARBA" id="ARBA00023175"/>
    </source>
</evidence>
<keyword evidence="3" id="KW-0677">Repeat</keyword>